<feature type="transmembrane region" description="Helical" evidence="1">
    <location>
        <begin position="100"/>
        <end position="124"/>
    </location>
</feature>
<evidence type="ECO:0000256" key="1">
    <source>
        <dbReference type="SAM" id="Phobius"/>
    </source>
</evidence>
<reference evidence="2" key="1">
    <citation type="submission" date="2021-02" db="EMBL/GenBank/DDBJ databases">
        <authorList>
            <person name="Nowell W R."/>
        </authorList>
    </citation>
    <scope>NUCLEOTIDE SEQUENCE</scope>
</reference>
<feature type="non-terminal residue" evidence="2">
    <location>
        <position position="1"/>
    </location>
</feature>
<evidence type="ECO:0000313" key="3">
    <source>
        <dbReference type="Proteomes" id="UP000663864"/>
    </source>
</evidence>
<dbReference type="AlphaFoldDB" id="A0A815PXN8"/>
<dbReference type="Proteomes" id="UP000663864">
    <property type="component" value="Unassembled WGS sequence"/>
</dbReference>
<keyword evidence="1" id="KW-1133">Transmembrane helix</keyword>
<dbReference type="EMBL" id="CAJNOT010005079">
    <property type="protein sequence ID" value="CAF1454873.1"/>
    <property type="molecule type" value="Genomic_DNA"/>
</dbReference>
<protein>
    <submittedName>
        <fullName evidence="2">Uncharacterized protein</fullName>
    </submittedName>
</protein>
<keyword evidence="1" id="KW-0812">Transmembrane</keyword>
<name>A0A815PXN8_9BILA</name>
<organism evidence="2 3">
    <name type="scientific">Rotaria sordida</name>
    <dbReference type="NCBI Taxonomy" id="392033"/>
    <lineage>
        <taxon>Eukaryota</taxon>
        <taxon>Metazoa</taxon>
        <taxon>Spiralia</taxon>
        <taxon>Gnathifera</taxon>
        <taxon>Rotifera</taxon>
        <taxon>Eurotatoria</taxon>
        <taxon>Bdelloidea</taxon>
        <taxon>Philodinida</taxon>
        <taxon>Philodinidae</taxon>
        <taxon>Rotaria</taxon>
    </lineage>
</organism>
<sequence length="165" mass="17964">MIDDYNTGRRITSWDAIDPPKSLETSQLMREAPSLSMSSHNALVPYSKYTGQVHPQYSIDRRQTQQVQYQTKSSKSSQPNSTDIETGLKSGIKSISINHVLGFILGLIITAVPLGVIVTFYALLSTSNSATSTASTTISTVLNLPPQCTSYNTINDATRLATYTA</sequence>
<accession>A0A815PXN8</accession>
<comment type="caution">
    <text evidence="2">The sequence shown here is derived from an EMBL/GenBank/DDBJ whole genome shotgun (WGS) entry which is preliminary data.</text>
</comment>
<keyword evidence="1" id="KW-0472">Membrane</keyword>
<feature type="non-terminal residue" evidence="2">
    <location>
        <position position="165"/>
    </location>
</feature>
<proteinExistence type="predicted"/>
<gene>
    <name evidence="2" type="ORF">ZHD862_LOCUS35431</name>
</gene>
<evidence type="ECO:0000313" key="2">
    <source>
        <dbReference type="EMBL" id="CAF1454873.1"/>
    </source>
</evidence>